<accession>E8X3R5</accession>
<dbReference type="PaxDb" id="1198114-AciX9_2306"/>
<evidence type="ECO:0000313" key="3">
    <source>
        <dbReference type="Proteomes" id="UP000000343"/>
    </source>
</evidence>
<dbReference type="AlphaFoldDB" id="E8X3R5"/>
<proteinExistence type="predicted"/>
<organism evidence="3">
    <name type="scientific">Granulicella tundricola (strain ATCC BAA-1859 / DSM 23138 / MP5ACTX9)</name>
    <dbReference type="NCBI Taxonomy" id="1198114"/>
    <lineage>
        <taxon>Bacteria</taxon>
        <taxon>Pseudomonadati</taxon>
        <taxon>Acidobacteriota</taxon>
        <taxon>Terriglobia</taxon>
        <taxon>Terriglobales</taxon>
        <taxon>Acidobacteriaceae</taxon>
        <taxon>Granulicella</taxon>
    </lineage>
</organism>
<dbReference type="KEGG" id="acm:AciX9_2306"/>
<feature type="region of interest" description="Disordered" evidence="1">
    <location>
        <begin position="1"/>
        <end position="20"/>
    </location>
</feature>
<dbReference type="EMBL" id="CP002480">
    <property type="protein sequence ID" value="ADW69343.1"/>
    <property type="molecule type" value="Genomic_DNA"/>
</dbReference>
<keyword evidence="3" id="KW-1185">Reference proteome</keyword>
<evidence type="ECO:0000313" key="2">
    <source>
        <dbReference type="EMBL" id="ADW69343.1"/>
    </source>
</evidence>
<dbReference type="HOGENOM" id="CLU_3099376_0_0_0"/>
<sequence length="51" mass="5548">MSERSKALTGQLSDHTDLVPAGQYGSREMMKITLAKEDLAAQARFSILIAP</sequence>
<reference evidence="3" key="1">
    <citation type="submission" date="2011-01" db="EMBL/GenBank/DDBJ databases">
        <title>Complete sequence of chromosome of Acidobacterium sp. MP5ACTX9.</title>
        <authorList>
            <consortium name="US DOE Joint Genome Institute"/>
            <person name="Lucas S."/>
            <person name="Copeland A."/>
            <person name="Lapidus A."/>
            <person name="Cheng J.-F."/>
            <person name="Goodwin L."/>
            <person name="Pitluck S."/>
            <person name="Teshima H."/>
            <person name="Detter J.C."/>
            <person name="Han C."/>
            <person name="Tapia R."/>
            <person name="Land M."/>
            <person name="Hauser L."/>
            <person name="Kyrpides N."/>
            <person name="Ivanova N."/>
            <person name="Ovchinnikova G."/>
            <person name="Pagani I."/>
            <person name="Rawat S.R."/>
            <person name="Mannisto M."/>
            <person name="Haggblom M.M."/>
            <person name="Woyke T."/>
        </authorList>
    </citation>
    <scope>NUCLEOTIDE SEQUENCE [LARGE SCALE GENOMIC DNA]</scope>
    <source>
        <strain evidence="3">MP5ACTX9</strain>
    </source>
</reference>
<name>E8X3R5_GRATM</name>
<dbReference type="Proteomes" id="UP000000343">
    <property type="component" value="Chromosome"/>
</dbReference>
<gene>
    <name evidence="2" type="ordered locus">AciX9_2306</name>
</gene>
<evidence type="ECO:0000256" key="1">
    <source>
        <dbReference type="SAM" id="MobiDB-lite"/>
    </source>
</evidence>
<protein>
    <submittedName>
        <fullName evidence="2">Uncharacterized protein</fullName>
    </submittedName>
</protein>